<dbReference type="Proteomes" id="UP000603453">
    <property type="component" value="Unassembled WGS sequence"/>
</dbReference>
<evidence type="ECO:0000313" key="6">
    <source>
        <dbReference type="EMBL" id="KAG2208934.1"/>
    </source>
</evidence>
<evidence type="ECO:0000256" key="4">
    <source>
        <dbReference type="ARBA" id="ARBA00023136"/>
    </source>
</evidence>
<feature type="transmembrane region" description="Helical" evidence="5">
    <location>
        <begin position="73"/>
        <end position="92"/>
    </location>
</feature>
<protein>
    <recommendedName>
        <fullName evidence="8">DUF423-domain-containing protein</fullName>
    </recommendedName>
</protein>
<dbReference type="GO" id="GO:0016020">
    <property type="term" value="C:membrane"/>
    <property type="evidence" value="ECO:0007669"/>
    <property type="project" value="UniProtKB-SubCell"/>
</dbReference>
<dbReference type="EMBL" id="JAEPRD010000017">
    <property type="protein sequence ID" value="KAG2208934.1"/>
    <property type="molecule type" value="Genomic_DNA"/>
</dbReference>
<reference evidence="6" key="1">
    <citation type="submission" date="2020-12" db="EMBL/GenBank/DDBJ databases">
        <title>Metabolic potential, ecology and presence of endohyphal bacteria is reflected in genomic diversity of Mucoromycotina.</title>
        <authorList>
            <person name="Muszewska A."/>
            <person name="Okrasinska A."/>
            <person name="Steczkiewicz K."/>
            <person name="Drgas O."/>
            <person name="Orlowska M."/>
            <person name="Perlinska-Lenart U."/>
            <person name="Aleksandrzak-Piekarczyk T."/>
            <person name="Szatraj K."/>
            <person name="Zielenkiewicz U."/>
            <person name="Pilsyk S."/>
            <person name="Malc E."/>
            <person name="Mieczkowski P."/>
            <person name="Kruszewska J.S."/>
            <person name="Biernat P."/>
            <person name="Pawlowska J."/>
        </authorList>
    </citation>
    <scope>NUCLEOTIDE SEQUENCE</scope>
    <source>
        <strain evidence="6">WA0000017839</strain>
    </source>
</reference>
<feature type="transmembrane region" description="Helical" evidence="5">
    <location>
        <begin position="48"/>
        <end position="66"/>
    </location>
</feature>
<evidence type="ECO:0008006" key="8">
    <source>
        <dbReference type="Google" id="ProtNLM"/>
    </source>
</evidence>
<dbReference type="AlphaFoldDB" id="A0A8H7RCN7"/>
<evidence type="ECO:0000256" key="2">
    <source>
        <dbReference type="ARBA" id="ARBA00022692"/>
    </source>
</evidence>
<dbReference type="PANTHER" id="PTHR43461:SF1">
    <property type="entry name" value="TRANSMEMBRANE PROTEIN 256"/>
    <property type="match status" value="1"/>
</dbReference>
<dbReference type="Pfam" id="PF04241">
    <property type="entry name" value="DUF423"/>
    <property type="match status" value="1"/>
</dbReference>
<keyword evidence="3 5" id="KW-1133">Transmembrane helix</keyword>
<name>A0A8H7RCN7_9FUNG</name>
<evidence type="ECO:0000313" key="7">
    <source>
        <dbReference type="Proteomes" id="UP000603453"/>
    </source>
</evidence>
<gene>
    <name evidence="6" type="ORF">INT47_011074</name>
</gene>
<keyword evidence="4 5" id="KW-0472">Membrane</keyword>
<comment type="subcellular location">
    <subcellularLocation>
        <location evidence="1">Membrane</location>
        <topology evidence="1">Multi-pass membrane protein</topology>
    </subcellularLocation>
</comment>
<feature type="transmembrane region" description="Helical" evidence="5">
    <location>
        <begin position="98"/>
        <end position="117"/>
    </location>
</feature>
<organism evidence="6 7">
    <name type="scientific">Mucor saturninus</name>
    <dbReference type="NCBI Taxonomy" id="64648"/>
    <lineage>
        <taxon>Eukaryota</taxon>
        <taxon>Fungi</taxon>
        <taxon>Fungi incertae sedis</taxon>
        <taxon>Mucoromycota</taxon>
        <taxon>Mucoromycotina</taxon>
        <taxon>Mucoromycetes</taxon>
        <taxon>Mucorales</taxon>
        <taxon>Mucorineae</taxon>
        <taxon>Mucoraceae</taxon>
        <taxon>Mucor</taxon>
    </lineage>
</organism>
<dbReference type="OrthoDB" id="269173at2759"/>
<evidence type="ECO:0000256" key="1">
    <source>
        <dbReference type="ARBA" id="ARBA00004141"/>
    </source>
</evidence>
<comment type="caution">
    <text evidence="6">The sequence shown here is derived from an EMBL/GenBank/DDBJ whole genome shotgun (WGS) entry which is preliminary data.</text>
</comment>
<dbReference type="InterPro" id="IPR006696">
    <property type="entry name" value="DUF423"/>
</dbReference>
<keyword evidence="7" id="KW-1185">Reference proteome</keyword>
<evidence type="ECO:0000256" key="5">
    <source>
        <dbReference type="SAM" id="Phobius"/>
    </source>
</evidence>
<proteinExistence type="predicted"/>
<evidence type="ECO:0000256" key="3">
    <source>
        <dbReference type="ARBA" id="ARBA00022989"/>
    </source>
</evidence>
<sequence>MASQFYWRAGSILGASGLALGAFGAHGLVKVVGDNPKKLKNWAMAAEFQIIQGVTLLVLSSVPASVRRIHPAAAPLILGGTIMFSGAIYMSTLDRNKFHLLPPAGGLAMMAGWAALLL</sequence>
<keyword evidence="2 5" id="KW-0812">Transmembrane</keyword>
<accession>A0A8H7RCN7</accession>
<dbReference type="PANTHER" id="PTHR43461">
    <property type="entry name" value="TRANSMEMBRANE PROTEIN 256"/>
    <property type="match status" value="1"/>
</dbReference>